<name>A0A7K9DDL7_9AVES</name>
<dbReference type="GO" id="GO:0070373">
    <property type="term" value="P:negative regulation of ERK1 and ERK2 cascade"/>
    <property type="evidence" value="ECO:0007669"/>
    <property type="project" value="TreeGrafter"/>
</dbReference>
<dbReference type="GO" id="GO:0043124">
    <property type="term" value="P:negative regulation of canonical NF-kappaB signal transduction"/>
    <property type="evidence" value="ECO:0007669"/>
    <property type="project" value="UniProtKB-ARBA"/>
</dbReference>
<evidence type="ECO:0000256" key="3">
    <source>
        <dbReference type="ARBA" id="ARBA00022481"/>
    </source>
</evidence>
<feature type="compositionally biased region" description="Polar residues" evidence="13">
    <location>
        <begin position="91"/>
        <end position="103"/>
    </location>
</feature>
<comment type="caution">
    <text evidence="15">The sequence shown here is derived from an EMBL/GenBank/DDBJ whole genome shotgun (WGS) entry which is preliminary data.</text>
</comment>
<keyword evidence="16" id="KW-1185">Reference proteome</keyword>
<evidence type="ECO:0000256" key="9">
    <source>
        <dbReference type="ARBA" id="ARBA00073021"/>
    </source>
</evidence>
<evidence type="ECO:0000256" key="12">
    <source>
        <dbReference type="ARBA" id="ARBA00081786"/>
    </source>
</evidence>
<evidence type="ECO:0000256" key="4">
    <source>
        <dbReference type="ARBA" id="ARBA00022490"/>
    </source>
</evidence>
<dbReference type="GO" id="GO:0051019">
    <property type="term" value="F:mitogen-activated protein kinase binding"/>
    <property type="evidence" value="ECO:0007669"/>
    <property type="project" value="TreeGrafter"/>
</dbReference>
<keyword evidence="6" id="KW-0175">Coiled coil</keyword>
<keyword evidence="5" id="KW-0597">Phosphoprotein</keyword>
<comment type="subcellular location">
    <subcellularLocation>
        <location evidence="2">Cytoplasm</location>
    </subcellularLocation>
    <subcellularLocation>
        <location evidence="1">Nucleus</location>
    </subcellularLocation>
</comment>
<evidence type="ECO:0000259" key="14">
    <source>
        <dbReference type="Pfam" id="PF16516"/>
    </source>
</evidence>
<dbReference type="InterPro" id="IPR032419">
    <property type="entry name" value="CC2-LZ_dom"/>
</dbReference>
<dbReference type="EMBL" id="VWZJ01008111">
    <property type="protein sequence ID" value="NXG61685.1"/>
    <property type="molecule type" value="Genomic_DNA"/>
</dbReference>
<evidence type="ECO:0000256" key="10">
    <source>
        <dbReference type="ARBA" id="ARBA00075165"/>
    </source>
</evidence>
<dbReference type="GO" id="GO:0006357">
    <property type="term" value="P:regulation of transcription by RNA polymerase II"/>
    <property type="evidence" value="ECO:0007669"/>
    <property type="project" value="TreeGrafter"/>
</dbReference>
<dbReference type="PANTHER" id="PTHR31882">
    <property type="entry name" value="TNFAIP3-INTERACTING PROTEIN COILED COIL FAMILY MEMBER"/>
    <property type="match status" value="1"/>
</dbReference>
<reference evidence="15 16" key="1">
    <citation type="submission" date="2019-09" db="EMBL/GenBank/DDBJ databases">
        <title>Bird 10,000 Genomes (B10K) Project - Family phase.</title>
        <authorList>
            <person name="Zhang G."/>
        </authorList>
    </citation>
    <scope>NUCLEOTIDE SEQUENCE [LARGE SCALE GENOMIC DNA]</scope>
    <source>
        <strain evidence="15">B10K-DU-001-23</strain>
        <tissue evidence="15">Muscle</tissue>
    </source>
</reference>
<keyword evidence="4" id="KW-0963">Cytoplasm</keyword>
<evidence type="ECO:0000256" key="1">
    <source>
        <dbReference type="ARBA" id="ARBA00004123"/>
    </source>
</evidence>
<feature type="compositionally biased region" description="Basic and acidic residues" evidence="13">
    <location>
        <begin position="255"/>
        <end position="271"/>
    </location>
</feature>
<feature type="region of interest" description="Disordered" evidence="13">
    <location>
        <begin position="84"/>
        <end position="117"/>
    </location>
</feature>
<gene>
    <name evidence="15" type="primary">Tnip1</name>
    <name evidence="15" type="ORF">HEMCOM_R04560</name>
</gene>
<dbReference type="AlphaFoldDB" id="A0A7K9DDL7"/>
<proteinExistence type="predicted"/>
<evidence type="ECO:0000256" key="2">
    <source>
        <dbReference type="ARBA" id="ARBA00004496"/>
    </source>
</evidence>
<dbReference type="GO" id="GO:0071222">
    <property type="term" value="P:cellular response to lipopolysaccharide"/>
    <property type="evidence" value="ECO:0007669"/>
    <property type="project" value="TreeGrafter"/>
</dbReference>
<dbReference type="PANTHER" id="PTHR31882:SF3">
    <property type="entry name" value="TNFAIP3-INTERACTING PROTEIN 1"/>
    <property type="match status" value="1"/>
</dbReference>
<evidence type="ECO:0000256" key="13">
    <source>
        <dbReference type="SAM" id="MobiDB-lite"/>
    </source>
</evidence>
<feature type="region of interest" description="Disordered" evidence="13">
    <location>
        <begin position="1"/>
        <end position="21"/>
    </location>
</feature>
<evidence type="ECO:0000313" key="16">
    <source>
        <dbReference type="Proteomes" id="UP000518305"/>
    </source>
</evidence>
<feature type="domain" description="NF-kappa-B essential modulator NEMO CC2-LZ" evidence="14">
    <location>
        <begin position="409"/>
        <end position="498"/>
    </location>
</feature>
<sequence>MEGRGPYRIYDPGGGSEENGSTAFERLVEENTRLKEKMQGIKSIGELLEESQVEASKLRQKAEDLVKDNKMLIASSALEDLLETGAIGPDPSSTQAAQGNTQPDMEAQKSPPCGSPSEFEIVPVEVQGFPQESRRAVSGPWYLQGLPQNEDANLLPQLQQLENTLSGCAKEASKDQVFVRMGYMASELKRLASKVHKNEQRTSFLQTLCETLHSENKELRTKLERDLEQRNQALEKLRCENQELRRMVTLSSQDSGKREAAEQQQVREQHHPQRSPPMHVQQSGAAVEKAPGRGELEAKEKKVKILEHQRRELLEVNKQWDQHFRATKQKYEQKVTDLHQELAEARRTLTELESEREQKQRDFDRKLLLAKSRIETEEAEKERLAMEVRDLQQRMRFLQEQLAPVTRQREYQEKEIQRLNKALEEALNVQASPPPIFASTMEPAGKVPQQELLTQNELLKQQVKIFEEDFQRERSDRERMNEEKEELKQQLEKLQKQLVLSNNQLRASKDDCQREKEEKEKLKKLLKQHKQASGERLHADPLPGPLGPACPPYQYQYSPPMAHPMYHGFDEWQQIRYPPAMPGEHTAGQNFHHFPPVSGLVIHISNNSLFLFPLLQPEYAWRPPCAMARSQNAQAVAGVKPVPK</sequence>
<feature type="non-terminal residue" evidence="15">
    <location>
        <position position="644"/>
    </location>
</feature>
<dbReference type="GO" id="GO:0010604">
    <property type="term" value="P:positive regulation of macromolecule metabolic process"/>
    <property type="evidence" value="ECO:0007669"/>
    <property type="project" value="UniProtKB-ARBA"/>
</dbReference>
<evidence type="ECO:0000256" key="5">
    <source>
        <dbReference type="ARBA" id="ARBA00022553"/>
    </source>
</evidence>
<evidence type="ECO:0000313" key="15">
    <source>
        <dbReference type="EMBL" id="NXG61685.1"/>
    </source>
</evidence>
<evidence type="ECO:0000256" key="6">
    <source>
        <dbReference type="ARBA" id="ARBA00023054"/>
    </source>
</evidence>
<organism evidence="15 16">
    <name type="scientific">Hemiprocne comata</name>
    <dbReference type="NCBI Taxonomy" id="243314"/>
    <lineage>
        <taxon>Eukaryota</taxon>
        <taxon>Metazoa</taxon>
        <taxon>Chordata</taxon>
        <taxon>Craniata</taxon>
        <taxon>Vertebrata</taxon>
        <taxon>Euteleostomi</taxon>
        <taxon>Archelosauria</taxon>
        <taxon>Archosauria</taxon>
        <taxon>Dinosauria</taxon>
        <taxon>Saurischia</taxon>
        <taxon>Theropoda</taxon>
        <taxon>Coelurosauria</taxon>
        <taxon>Aves</taxon>
        <taxon>Neognathae</taxon>
        <taxon>Neoaves</taxon>
        <taxon>Strisores</taxon>
        <taxon>Apodiformes</taxon>
        <taxon>Apodidae</taxon>
        <taxon>Hemiprocninae</taxon>
        <taxon>Hemiprocne</taxon>
    </lineage>
</organism>
<keyword evidence="3" id="KW-0488">Methylation</keyword>
<dbReference type="FunFam" id="1.20.5.990:FF:000001">
    <property type="entry name" value="TNFAIP3 interacting protein 1"/>
    <property type="match status" value="1"/>
</dbReference>
<evidence type="ECO:0000256" key="7">
    <source>
        <dbReference type="ARBA" id="ARBA00023198"/>
    </source>
</evidence>
<evidence type="ECO:0000256" key="8">
    <source>
        <dbReference type="ARBA" id="ARBA00023242"/>
    </source>
</evidence>
<evidence type="ECO:0000256" key="11">
    <source>
        <dbReference type="ARBA" id="ARBA00079468"/>
    </source>
</evidence>
<dbReference type="Pfam" id="PF16516">
    <property type="entry name" value="CC2-LZ"/>
    <property type="match status" value="1"/>
</dbReference>
<dbReference type="Proteomes" id="UP000518305">
    <property type="component" value="Unassembled WGS sequence"/>
</dbReference>
<keyword evidence="8" id="KW-0539">Nucleus</keyword>
<dbReference type="GO" id="GO:0005737">
    <property type="term" value="C:cytoplasm"/>
    <property type="evidence" value="ECO:0007669"/>
    <property type="project" value="UniProtKB-SubCell"/>
</dbReference>
<feature type="region of interest" description="Disordered" evidence="13">
    <location>
        <begin position="249"/>
        <end position="298"/>
    </location>
</feature>
<accession>A0A7K9DDL7</accession>
<keyword evidence="7" id="KW-0395">Inflammatory response</keyword>
<dbReference type="OrthoDB" id="10059994at2759"/>
<protein>
    <recommendedName>
        <fullName evidence="9">TNFAIP3-interacting protein 1</fullName>
    </recommendedName>
    <alternativeName>
        <fullName evidence="11">A20-binding inhibitor of NF-kappa-B activation 1</fullName>
    </alternativeName>
    <alternativeName>
        <fullName evidence="12">Nef-associated factor 1</fullName>
    </alternativeName>
    <alternativeName>
        <fullName evidence="10">Virion-associated nuclear shuttling protein</fullName>
    </alternativeName>
</protein>
<dbReference type="Gene3D" id="1.20.5.990">
    <property type="entry name" value="Nemo cc2-lz domain - 1d5 darpin complex"/>
    <property type="match status" value="1"/>
</dbReference>
<dbReference type="GO" id="GO:0005634">
    <property type="term" value="C:nucleus"/>
    <property type="evidence" value="ECO:0007669"/>
    <property type="project" value="UniProtKB-SubCell"/>
</dbReference>
<feature type="non-terminal residue" evidence="15">
    <location>
        <position position="1"/>
    </location>
</feature>
<dbReference type="GO" id="GO:0006954">
    <property type="term" value="P:inflammatory response"/>
    <property type="evidence" value="ECO:0007669"/>
    <property type="project" value="UniProtKB-KW"/>
</dbReference>